<dbReference type="Proteomes" id="UP001595859">
    <property type="component" value="Unassembled WGS sequence"/>
</dbReference>
<sequence>MSVRKDRKNSVHKWQIPRCDYYVLFTEPGRDNNNSLRQGMGCGLRATHQVTYHRAAGPYTEHACQAHVGILLDRIARYRTWARRDGHDLPEPTVVELDFVADARAAAYGRKRFLRTERIVTGPITQTLIPSQLPIAPPPPRRRQADKPSGESIKRAAIQEELF</sequence>
<evidence type="ECO:0000313" key="2">
    <source>
        <dbReference type="EMBL" id="MFC4859264.1"/>
    </source>
</evidence>
<dbReference type="RefSeq" id="WP_378062216.1">
    <property type="nucleotide sequence ID" value="NZ_JBHSIS010000027.1"/>
</dbReference>
<proteinExistence type="predicted"/>
<evidence type="ECO:0000256" key="1">
    <source>
        <dbReference type="SAM" id="MobiDB-lite"/>
    </source>
</evidence>
<accession>A0ABV9SEV6</accession>
<dbReference type="EMBL" id="JBHSIS010000027">
    <property type="protein sequence ID" value="MFC4859264.1"/>
    <property type="molecule type" value="Genomic_DNA"/>
</dbReference>
<comment type="caution">
    <text evidence="2">The sequence shown here is derived from an EMBL/GenBank/DDBJ whole genome shotgun (WGS) entry which is preliminary data.</text>
</comment>
<name>A0ABV9SEV6_9PSEU</name>
<reference evidence="3" key="1">
    <citation type="journal article" date="2019" name="Int. J. Syst. Evol. Microbiol.">
        <title>The Global Catalogue of Microorganisms (GCM) 10K type strain sequencing project: providing services to taxonomists for standard genome sequencing and annotation.</title>
        <authorList>
            <consortium name="The Broad Institute Genomics Platform"/>
            <consortium name="The Broad Institute Genome Sequencing Center for Infectious Disease"/>
            <person name="Wu L."/>
            <person name="Ma J."/>
        </authorList>
    </citation>
    <scope>NUCLEOTIDE SEQUENCE [LARGE SCALE GENOMIC DNA]</scope>
    <source>
        <strain evidence="3">ZS-22-S1</strain>
    </source>
</reference>
<feature type="region of interest" description="Disordered" evidence="1">
    <location>
        <begin position="129"/>
        <end position="163"/>
    </location>
</feature>
<keyword evidence="3" id="KW-1185">Reference proteome</keyword>
<organism evidence="2 3">
    <name type="scientific">Actinophytocola glycyrrhizae</name>
    <dbReference type="NCBI Taxonomy" id="2044873"/>
    <lineage>
        <taxon>Bacteria</taxon>
        <taxon>Bacillati</taxon>
        <taxon>Actinomycetota</taxon>
        <taxon>Actinomycetes</taxon>
        <taxon>Pseudonocardiales</taxon>
        <taxon>Pseudonocardiaceae</taxon>
    </lineage>
</organism>
<evidence type="ECO:0000313" key="3">
    <source>
        <dbReference type="Proteomes" id="UP001595859"/>
    </source>
</evidence>
<gene>
    <name evidence="2" type="ORF">ACFPCV_37700</name>
</gene>
<protein>
    <submittedName>
        <fullName evidence="2">Uncharacterized protein</fullName>
    </submittedName>
</protein>
<feature type="compositionally biased region" description="Basic and acidic residues" evidence="1">
    <location>
        <begin position="143"/>
        <end position="163"/>
    </location>
</feature>